<dbReference type="EMBL" id="LR796838">
    <property type="protein sequence ID" value="CAB4169287.1"/>
    <property type="molecule type" value="Genomic_DNA"/>
</dbReference>
<organism evidence="2">
    <name type="scientific">uncultured Caudovirales phage</name>
    <dbReference type="NCBI Taxonomy" id="2100421"/>
    <lineage>
        <taxon>Viruses</taxon>
        <taxon>Duplodnaviria</taxon>
        <taxon>Heunggongvirae</taxon>
        <taxon>Uroviricota</taxon>
        <taxon>Caudoviricetes</taxon>
        <taxon>Peduoviridae</taxon>
        <taxon>Maltschvirus</taxon>
        <taxon>Maltschvirus maltsch</taxon>
    </lineage>
</organism>
<reference evidence="2" key="1">
    <citation type="submission" date="2020-05" db="EMBL/GenBank/DDBJ databases">
        <authorList>
            <person name="Chiriac C."/>
            <person name="Salcher M."/>
            <person name="Ghai R."/>
            <person name="Kavagutti S V."/>
        </authorList>
    </citation>
    <scope>NUCLEOTIDE SEQUENCE</scope>
</reference>
<dbReference type="EMBL" id="LR798377">
    <property type="protein sequence ID" value="CAB5227067.1"/>
    <property type="molecule type" value="Genomic_DNA"/>
</dbReference>
<accession>A0A6J5PXY8</accession>
<dbReference type="EMBL" id="LR797009">
    <property type="protein sequence ID" value="CAB4181796.1"/>
    <property type="molecule type" value="Genomic_DNA"/>
</dbReference>
<evidence type="ECO:0000313" key="6">
    <source>
        <dbReference type="EMBL" id="CAB5227067.1"/>
    </source>
</evidence>
<name>A0A6J5PXY8_9CAUD</name>
<protein>
    <submittedName>
        <fullName evidence="2">Uncharacterized protein</fullName>
    </submittedName>
</protein>
<gene>
    <name evidence="3" type="ORF">UFOVP1073_63</name>
    <name evidence="4" type="ORF">UFOVP1308_28</name>
    <name evidence="5" type="ORF">UFOVP1423_41</name>
    <name evidence="6" type="ORF">UFOVP1520_12</name>
    <name evidence="1" type="ORF">UFOVP898_65</name>
    <name evidence="2" type="ORF">UFOVP985_68</name>
</gene>
<evidence type="ECO:0000313" key="3">
    <source>
        <dbReference type="EMBL" id="CAB4181796.1"/>
    </source>
</evidence>
<evidence type="ECO:0000313" key="5">
    <source>
        <dbReference type="EMBL" id="CAB4210712.1"/>
    </source>
</evidence>
<evidence type="ECO:0000313" key="4">
    <source>
        <dbReference type="EMBL" id="CAB4197717.1"/>
    </source>
</evidence>
<dbReference type="EMBL" id="LR797361">
    <property type="protein sequence ID" value="CAB4210712.1"/>
    <property type="molecule type" value="Genomic_DNA"/>
</dbReference>
<dbReference type="EMBL" id="LR796942">
    <property type="protein sequence ID" value="CAB4176853.1"/>
    <property type="molecule type" value="Genomic_DNA"/>
</dbReference>
<evidence type="ECO:0000313" key="1">
    <source>
        <dbReference type="EMBL" id="CAB4169287.1"/>
    </source>
</evidence>
<proteinExistence type="predicted"/>
<sequence>MRTDRTKTELLALGIAVARWSPIIGGGVEGVEILERAVARIQYLEGRVLRLEKATEGTKPKTRGRKHR</sequence>
<evidence type="ECO:0000313" key="2">
    <source>
        <dbReference type="EMBL" id="CAB4176853.1"/>
    </source>
</evidence>
<dbReference type="EMBL" id="LR797259">
    <property type="protein sequence ID" value="CAB4197717.1"/>
    <property type="molecule type" value="Genomic_DNA"/>
</dbReference>